<sequence length="118" mass="12975">MVPHAVILSHSQPPETYLTRSDSCDRTLATAIGFSRGLCFTHARKTEPPARWRKATAQNGTSAKFNCSNSGAGSVFGSETHERPNRTIFKIEPPGKGPLHAGEVRQTRKTNTRQNGDW</sequence>
<feature type="compositionally biased region" description="Polar residues" evidence="1">
    <location>
        <begin position="56"/>
        <end position="72"/>
    </location>
</feature>
<dbReference type="AlphaFoldDB" id="A0A182QRF2"/>
<dbReference type="EnsemblMetazoa" id="AFAF015374-RA">
    <property type="protein sequence ID" value="AFAF015374-PA"/>
    <property type="gene ID" value="AFAF015374"/>
</dbReference>
<reference evidence="2" key="2">
    <citation type="submission" date="2020-05" db="UniProtKB">
        <authorList>
            <consortium name="EnsemblMetazoa"/>
        </authorList>
    </citation>
    <scope>IDENTIFICATION</scope>
    <source>
        <strain evidence="2">FAR1</strain>
    </source>
</reference>
<accession>A0A182QRF2</accession>
<evidence type="ECO:0000313" key="2">
    <source>
        <dbReference type="EnsemblMetazoa" id="AFAF015374-PA"/>
    </source>
</evidence>
<organism evidence="2 3">
    <name type="scientific">Anopheles farauti</name>
    <dbReference type="NCBI Taxonomy" id="69004"/>
    <lineage>
        <taxon>Eukaryota</taxon>
        <taxon>Metazoa</taxon>
        <taxon>Ecdysozoa</taxon>
        <taxon>Arthropoda</taxon>
        <taxon>Hexapoda</taxon>
        <taxon>Insecta</taxon>
        <taxon>Pterygota</taxon>
        <taxon>Neoptera</taxon>
        <taxon>Endopterygota</taxon>
        <taxon>Diptera</taxon>
        <taxon>Nematocera</taxon>
        <taxon>Culicoidea</taxon>
        <taxon>Culicidae</taxon>
        <taxon>Anophelinae</taxon>
        <taxon>Anopheles</taxon>
    </lineage>
</organism>
<dbReference type="VEuPathDB" id="VectorBase:AFAF015374"/>
<dbReference type="Proteomes" id="UP000075886">
    <property type="component" value="Unassembled WGS sequence"/>
</dbReference>
<name>A0A182QRF2_9DIPT</name>
<evidence type="ECO:0000256" key="1">
    <source>
        <dbReference type="SAM" id="MobiDB-lite"/>
    </source>
</evidence>
<keyword evidence="3" id="KW-1185">Reference proteome</keyword>
<proteinExistence type="predicted"/>
<protein>
    <submittedName>
        <fullName evidence="2">Uncharacterized protein</fullName>
    </submittedName>
</protein>
<dbReference type="EMBL" id="AXCN02000684">
    <property type="status" value="NOT_ANNOTATED_CDS"/>
    <property type="molecule type" value="Genomic_DNA"/>
</dbReference>
<feature type="region of interest" description="Disordered" evidence="1">
    <location>
        <begin position="47"/>
        <end position="118"/>
    </location>
</feature>
<reference evidence="3" key="1">
    <citation type="submission" date="2014-01" db="EMBL/GenBank/DDBJ databases">
        <title>The Genome Sequence of Anopheles farauti FAR1 (V2).</title>
        <authorList>
            <consortium name="The Broad Institute Genomics Platform"/>
            <person name="Neafsey D.E."/>
            <person name="Besansky N."/>
            <person name="Howell P."/>
            <person name="Walton C."/>
            <person name="Young S.K."/>
            <person name="Zeng Q."/>
            <person name="Gargeya S."/>
            <person name="Fitzgerald M."/>
            <person name="Haas B."/>
            <person name="Abouelleil A."/>
            <person name="Allen A.W."/>
            <person name="Alvarado L."/>
            <person name="Arachchi H.M."/>
            <person name="Berlin A.M."/>
            <person name="Chapman S.B."/>
            <person name="Gainer-Dewar J."/>
            <person name="Goldberg J."/>
            <person name="Griggs A."/>
            <person name="Gujja S."/>
            <person name="Hansen M."/>
            <person name="Howarth C."/>
            <person name="Imamovic A."/>
            <person name="Ireland A."/>
            <person name="Larimer J."/>
            <person name="McCowan C."/>
            <person name="Murphy C."/>
            <person name="Pearson M."/>
            <person name="Poon T.W."/>
            <person name="Priest M."/>
            <person name="Roberts A."/>
            <person name="Saif S."/>
            <person name="Shea T."/>
            <person name="Sisk P."/>
            <person name="Sykes S."/>
            <person name="Wortman J."/>
            <person name="Nusbaum C."/>
            <person name="Birren B."/>
        </authorList>
    </citation>
    <scope>NUCLEOTIDE SEQUENCE [LARGE SCALE GENOMIC DNA]</scope>
    <source>
        <strain evidence="3">FAR1</strain>
    </source>
</reference>
<evidence type="ECO:0000313" key="3">
    <source>
        <dbReference type="Proteomes" id="UP000075886"/>
    </source>
</evidence>